<feature type="modified residue" description="4-aspartylphosphate" evidence="2">
    <location>
        <position position="54"/>
    </location>
</feature>
<dbReference type="InterPro" id="IPR050595">
    <property type="entry name" value="Bact_response_regulator"/>
</dbReference>
<dbReference type="STRING" id="74031.SAMN04488077_1343"/>
<dbReference type="Pfam" id="PF00072">
    <property type="entry name" value="Response_reg"/>
    <property type="match status" value="1"/>
</dbReference>
<dbReference type="PROSITE" id="PS50110">
    <property type="entry name" value="RESPONSE_REGULATORY"/>
    <property type="match status" value="1"/>
</dbReference>
<evidence type="ECO:0000313" key="4">
    <source>
        <dbReference type="EMBL" id="KNX43408.1"/>
    </source>
</evidence>
<accession>A0A0L6D145</accession>
<reference evidence="5" key="1">
    <citation type="submission" date="2015-07" db="EMBL/GenBank/DDBJ databases">
        <title>Draft Genome Sequence of Roseovarius tolerans EL-164, a producer of N-Acylated Alanine Methyl Esters (NAMEs).</title>
        <authorList>
            <person name="Voget S."/>
            <person name="Bruns H."/>
            <person name="Wagner-Doebler I."/>
            <person name="Schulz S."/>
            <person name="Daniel R."/>
        </authorList>
    </citation>
    <scope>NUCLEOTIDE SEQUENCE [LARGE SCALE GENOMIC DNA]</scope>
    <source>
        <strain evidence="5">EL-164</strain>
    </source>
</reference>
<dbReference type="PANTHER" id="PTHR44591:SF3">
    <property type="entry name" value="RESPONSE REGULATORY DOMAIN-CONTAINING PROTEIN"/>
    <property type="match status" value="1"/>
</dbReference>
<dbReference type="GO" id="GO:0000160">
    <property type="term" value="P:phosphorelay signal transduction system"/>
    <property type="evidence" value="ECO:0007669"/>
    <property type="project" value="InterPro"/>
</dbReference>
<dbReference type="InterPro" id="IPR011006">
    <property type="entry name" value="CheY-like_superfamily"/>
</dbReference>
<dbReference type="PANTHER" id="PTHR44591">
    <property type="entry name" value="STRESS RESPONSE REGULATOR PROTEIN 1"/>
    <property type="match status" value="1"/>
</dbReference>
<dbReference type="AlphaFoldDB" id="A0A0L6D145"/>
<dbReference type="EMBL" id="LGVV01000001">
    <property type="protein sequence ID" value="KNX43408.1"/>
    <property type="molecule type" value="Genomic_DNA"/>
</dbReference>
<dbReference type="Proteomes" id="UP000037046">
    <property type="component" value="Unassembled WGS sequence"/>
</dbReference>
<evidence type="ECO:0000256" key="1">
    <source>
        <dbReference type="ARBA" id="ARBA00022553"/>
    </source>
</evidence>
<dbReference type="PATRIC" id="fig|74031.6.peg.202"/>
<name>A0A0L6D145_9RHOB</name>
<dbReference type="InterPro" id="IPR001789">
    <property type="entry name" value="Sig_transdc_resp-reg_receiver"/>
</dbReference>
<evidence type="ECO:0000313" key="5">
    <source>
        <dbReference type="Proteomes" id="UP000037046"/>
    </source>
</evidence>
<gene>
    <name evidence="4" type="ORF">ROTO_01980</name>
</gene>
<keyword evidence="1 2" id="KW-0597">Phosphoprotein</keyword>
<comment type="caution">
    <text evidence="4">The sequence shown here is derived from an EMBL/GenBank/DDBJ whole genome shotgun (WGS) entry which is preliminary data.</text>
</comment>
<dbReference type="RefSeq" id="WP_050661146.1">
    <property type="nucleotide sequence ID" value="NZ_CP118494.1"/>
</dbReference>
<feature type="domain" description="Response regulatory" evidence="3">
    <location>
        <begin position="2"/>
        <end position="121"/>
    </location>
</feature>
<organism evidence="4 5">
    <name type="scientific">Roseovarius tolerans</name>
    <dbReference type="NCBI Taxonomy" id="74031"/>
    <lineage>
        <taxon>Bacteria</taxon>
        <taxon>Pseudomonadati</taxon>
        <taxon>Pseudomonadota</taxon>
        <taxon>Alphaproteobacteria</taxon>
        <taxon>Rhodobacterales</taxon>
        <taxon>Roseobacteraceae</taxon>
        <taxon>Roseovarius</taxon>
    </lineage>
</organism>
<keyword evidence="5" id="KW-1185">Reference proteome</keyword>
<dbReference type="OrthoDB" id="7326651at2"/>
<dbReference type="SMART" id="SM00448">
    <property type="entry name" value="REC"/>
    <property type="match status" value="1"/>
</dbReference>
<protein>
    <recommendedName>
        <fullName evidence="3">Response regulatory domain-containing protein</fullName>
    </recommendedName>
</protein>
<evidence type="ECO:0000259" key="3">
    <source>
        <dbReference type="PROSITE" id="PS50110"/>
    </source>
</evidence>
<sequence length="335" mass="37362">MRILLVDDDVVFAKLVVTKLAELGLHDVTVAHSAEETLALLDQEPSPFDCFLLDIALGDSNGIDLCQVLRMRADNKLAPIIMVTSQRGSALMSRAFTAGATDFMRKPLDHNEVVGRIKTAMLLVELTRKAKAPIGASEIPPRPNYLSDDNVALKPVWFPQIKGMAQFSQFQKKLSELRSRNETPKLYRAHIKDFGAFSRQLDLTELKRHLHTVSCVISDVVSGEQFLFSYLGRGRFIICLQDGISKNFGETAVNLQDRANLLLNQPQYSGLIALQLQVSEITGLLSESANSITSDRQEEHSLNQDALALDLPRVDEIEEKMFQKALAEEKKQDVT</sequence>
<evidence type="ECO:0000256" key="2">
    <source>
        <dbReference type="PROSITE-ProRule" id="PRU00169"/>
    </source>
</evidence>
<proteinExistence type="predicted"/>
<dbReference type="SUPFAM" id="SSF52172">
    <property type="entry name" value="CheY-like"/>
    <property type="match status" value="1"/>
</dbReference>
<dbReference type="Gene3D" id="3.40.50.2300">
    <property type="match status" value="1"/>
</dbReference>